<feature type="domain" description="Aminoglycoside phosphotransferase" evidence="3">
    <location>
        <begin position="73"/>
        <end position="272"/>
    </location>
</feature>
<proteinExistence type="predicted"/>
<accession>A0A8J3CEY8</accession>
<gene>
    <name evidence="4" type="ORF">GCM10012275_30660</name>
</gene>
<dbReference type="Proteomes" id="UP000637578">
    <property type="component" value="Unassembled WGS sequence"/>
</dbReference>
<keyword evidence="5" id="KW-1185">Reference proteome</keyword>
<protein>
    <submittedName>
        <fullName evidence="4">Aminoglycoside phosphotransferase</fullName>
    </submittedName>
</protein>
<dbReference type="AlphaFoldDB" id="A0A8J3CEY8"/>
<dbReference type="Pfam" id="PF01636">
    <property type="entry name" value="APH"/>
    <property type="match status" value="1"/>
</dbReference>
<dbReference type="SUPFAM" id="SSF56112">
    <property type="entry name" value="Protein kinase-like (PK-like)"/>
    <property type="match status" value="1"/>
</dbReference>
<dbReference type="EMBL" id="BMMK01000013">
    <property type="protein sequence ID" value="GGM57419.1"/>
    <property type="molecule type" value="Genomic_DNA"/>
</dbReference>
<sequence length="324" mass="35631">MNEGAWARRHLGSERRTGRGCGGPPVRHPGSGRFSRAELTAVLAEICSVVGLDPAGANLLQVTNNAVFTLRRDPVVVRIVASRSMRFRAVKVVRVAEWLAEHDVPAVRLLPGLPQPVRVGPHVATLWQAAPPGGRPPTGADLAALLKRLHALPPPSFPLPAWTPLDDVRRRVADAEELSRDDRAFLERRCAEVEEELAELECALPPGAVHGDAHLGNLVPTPDGPLLCDFDSTCVGPREWDLTPVAVGQLRFRRTPAHRELATGYGFDITRWSGFSVFRAVRELKLVTSVLPVSRSNPEVRAELQLRLRSFRSGDTSVRWTPYR</sequence>
<name>A0A8J3CEY8_9PSEU</name>
<organism evidence="4 5">
    <name type="scientific">Longimycelium tulufanense</name>
    <dbReference type="NCBI Taxonomy" id="907463"/>
    <lineage>
        <taxon>Bacteria</taxon>
        <taxon>Bacillati</taxon>
        <taxon>Actinomycetota</taxon>
        <taxon>Actinomycetes</taxon>
        <taxon>Pseudonocardiales</taxon>
        <taxon>Pseudonocardiaceae</taxon>
        <taxon>Longimycelium</taxon>
    </lineage>
</organism>
<reference evidence="4" key="2">
    <citation type="submission" date="2020-09" db="EMBL/GenBank/DDBJ databases">
        <authorList>
            <person name="Sun Q."/>
            <person name="Zhou Y."/>
        </authorList>
    </citation>
    <scope>NUCLEOTIDE SEQUENCE</scope>
    <source>
        <strain evidence="4">CGMCC 4.5737</strain>
    </source>
</reference>
<dbReference type="Gene3D" id="3.90.1200.10">
    <property type="match status" value="1"/>
</dbReference>
<dbReference type="InterPro" id="IPR011009">
    <property type="entry name" value="Kinase-like_dom_sf"/>
</dbReference>
<evidence type="ECO:0000313" key="4">
    <source>
        <dbReference type="EMBL" id="GGM57419.1"/>
    </source>
</evidence>
<feature type="region of interest" description="Disordered" evidence="2">
    <location>
        <begin position="1"/>
        <end position="32"/>
    </location>
</feature>
<keyword evidence="1" id="KW-0175">Coiled coil</keyword>
<dbReference type="InterPro" id="IPR002575">
    <property type="entry name" value="Aminoglycoside_PTrfase"/>
</dbReference>
<evidence type="ECO:0000259" key="3">
    <source>
        <dbReference type="Pfam" id="PF01636"/>
    </source>
</evidence>
<evidence type="ECO:0000256" key="1">
    <source>
        <dbReference type="SAM" id="Coils"/>
    </source>
</evidence>
<dbReference type="RefSeq" id="WP_189058198.1">
    <property type="nucleotide sequence ID" value="NZ_BMMK01000013.1"/>
</dbReference>
<evidence type="ECO:0000313" key="5">
    <source>
        <dbReference type="Proteomes" id="UP000637578"/>
    </source>
</evidence>
<comment type="caution">
    <text evidence="4">The sequence shown here is derived from an EMBL/GenBank/DDBJ whole genome shotgun (WGS) entry which is preliminary data.</text>
</comment>
<evidence type="ECO:0000256" key="2">
    <source>
        <dbReference type="SAM" id="MobiDB-lite"/>
    </source>
</evidence>
<reference evidence="4" key="1">
    <citation type="journal article" date="2014" name="Int. J. Syst. Evol. Microbiol.">
        <title>Complete genome sequence of Corynebacterium casei LMG S-19264T (=DSM 44701T), isolated from a smear-ripened cheese.</title>
        <authorList>
            <consortium name="US DOE Joint Genome Institute (JGI-PGF)"/>
            <person name="Walter F."/>
            <person name="Albersmeier A."/>
            <person name="Kalinowski J."/>
            <person name="Ruckert C."/>
        </authorList>
    </citation>
    <scope>NUCLEOTIDE SEQUENCE</scope>
    <source>
        <strain evidence="4">CGMCC 4.5737</strain>
    </source>
</reference>
<feature type="coiled-coil region" evidence="1">
    <location>
        <begin position="176"/>
        <end position="203"/>
    </location>
</feature>